<name>A0A3M7KPE9_AUXPR</name>
<feature type="region of interest" description="Disordered" evidence="1">
    <location>
        <begin position="189"/>
        <end position="217"/>
    </location>
</feature>
<accession>A0A3M7KPE9</accession>
<comment type="caution">
    <text evidence="2">The sequence shown here is derived from an EMBL/GenBank/DDBJ whole genome shotgun (WGS) entry which is preliminary data.</text>
</comment>
<dbReference type="PANTHER" id="PTHR37028">
    <property type="entry name" value="UNNAMED PRODUCT-RELATED"/>
    <property type="match status" value="1"/>
</dbReference>
<feature type="compositionally biased region" description="Basic and acidic residues" evidence="1">
    <location>
        <begin position="206"/>
        <end position="217"/>
    </location>
</feature>
<protein>
    <submittedName>
        <fullName evidence="2">Uncharacterized protein</fullName>
    </submittedName>
</protein>
<evidence type="ECO:0000313" key="2">
    <source>
        <dbReference type="EMBL" id="RMZ52421.1"/>
    </source>
</evidence>
<dbReference type="AlphaFoldDB" id="A0A3M7KPE9"/>
<evidence type="ECO:0000313" key="3">
    <source>
        <dbReference type="Proteomes" id="UP000279271"/>
    </source>
</evidence>
<evidence type="ECO:0000256" key="1">
    <source>
        <dbReference type="SAM" id="MobiDB-lite"/>
    </source>
</evidence>
<proteinExistence type="predicted"/>
<dbReference type="Proteomes" id="UP000279271">
    <property type="component" value="Unassembled WGS sequence"/>
</dbReference>
<reference evidence="3" key="1">
    <citation type="journal article" date="2018" name="Algal Res.">
        <title>Characterization of plant carbon substrate utilization by Auxenochlorella protothecoides.</title>
        <authorList>
            <person name="Vogler B.W."/>
            <person name="Starkenburg S.R."/>
            <person name="Sudasinghe N."/>
            <person name="Schambach J.Y."/>
            <person name="Rollin J.A."/>
            <person name="Pattathil S."/>
            <person name="Barry A.N."/>
        </authorList>
    </citation>
    <scope>NUCLEOTIDE SEQUENCE [LARGE SCALE GENOMIC DNA]</scope>
    <source>
        <strain evidence="3">UTEX 25</strain>
    </source>
</reference>
<organism evidence="2 3">
    <name type="scientific">Auxenochlorella protothecoides</name>
    <name type="common">Green microalga</name>
    <name type="synonym">Chlorella protothecoides</name>
    <dbReference type="NCBI Taxonomy" id="3075"/>
    <lineage>
        <taxon>Eukaryota</taxon>
        <taxon>Viridiplantae</taxon>
        <taxon>Chlorophyta</taxon>
        <taxon>core chlorophytes</taxon>
        <taxon>Trebouxiophyceae</taxon>
        <taxon>Chlorellales</taxon>
        <taxon>Chlorellaceae</taxon>
        <taxon>Auxenochlorella</taxon>
    </lineage>
</organism>
<dbReference type="EMBL" id="QOKY01000206">
    <property type="protein sequence ID" value="RMZ52421.1"/>
    <property type="molecule type" value="Genomic_DNA"/>
</dbReference>
<gene>
    <name evidence="2" type="ORF">APUTEX25_000696</name>
</gene>
<sequence>METSATVPAYFPERQKYFELKKQERLQQLQADESLTFVPHTRPLPGAAERPAETPAERALRMAVKEPAEAAARRAAARQEAAAALSFQPAINARSRRIGRRALQKAAEREALLAAKRAEIDAARLAECTFSPALVGGPRRPAALAAAPPPRGLGRHLELQRLAAKRRAEAEERAAQVFRLAPRAPAHPFTIPQPFRLEGLARQARRRAEGEESHQLA</sequence>
<dbReference type="PANTHER" id="PTHR37028:SF4">
    <property type="entry name" value="ALMS MOTIF DOMAIN-CONTAINING PROTEIN"/>
    <property type="match status" value="1"/>
</dbReference>